<evidence type="ECO:0000259" key="1">
    <source>
        <dbReference type="Pfam" id="PF14347"/>
    </source>
</evidence>
<evidence type="ECO:0000313" key="3">
    <source>
        <dbReference type="Proteomes" id="UP000249065"/>
    </source>
</evidence>
<dbReference type="EMBL" id="QLIX01000007">
    <property type="protein sequence ID" value="RAI58815.1"/>
    <property type="molecule type" value="Genomic_DNA"/>
</dbReference>
<feature type="domain" description="DUF4399" evidence="1">
    <location>
        <begin position="59"/>
        <end position="148"/>
    </location>
</feature>
<dbReference type="InterPro" id="IPR025512">
    <property type="entry name" value="DUF4399"/>
</dbReference>
<dbReference type="OrthoDB" id="531568at2"/>
<protein>
    <submittedName>
        <fullName evidence="2">ATPase</fullName>
    </submittedName>
</protein>
<gene>
    <name evidence="2" type="ORF">DOO78_12125</name>
</gene>
<dbReference type="AlphaFoldDB" id="A0A327M8N9"/>
<comment type="caution">
    <text evidence="2">The sequence shown here is derived from an EMBL/GenBank/DDBJ whole genome shotgun (WGS) entry which is preliminary data.</text>
</comment>
<sequence>MTRAQLLARLGAGLGAGLGTALLLAGPTALAQRHPMPETAKVYIIWPADGQVVRGGFWVRMGLSEGGIAPAGVEKPMTGHHHLLIDVDLPDLNKPIPNDRNHLHFGLGQTEARLDLPPGRHTLQMLLGDENHVPHDPPLMSKRITVTVLPAPGG</sequence>
<name>A0A327M8N9_9PROT</name>
<dbReference type="Pfam" id="PF14347">
    <property type="entry name" value="DUF4399"/>
    <property type="match status" value="1"/>
</dbReference>
<organism evidence="2 3">
    <name type="scientific">Roseicella frigidaeris</name>
    <dbReference type="NCBI Taxonomy" id="2230885"/>
    <lineage>
        <taxon>Bacteria</taxon>
        <taxon>Pseudomonadati</taxon>
        <taxon>Pseudomonadota</taxon>
        <taxon>Alphaproteobacteria</taxon>
        <taxon>Acetobacterales</taxon>
        <taxon>Roseomonadaceae</taxon>
        <taxon>Roseicella</taxon>
    </lineage>
</organism>
<keyword evidence="3" id="KW-1185">Reference proteome</keyword>
<proteinExistence type="predicted"/>
<dbReference type="Proteomes" id="UP000249065">
    <property type="component" value="Unassembled WGS sequence"/>
</dbReference>
<accession>A0A327M8N9</accession>
<reference evidence="3" key="1">
    <citation type="submission" date="2018-06" db="EMBL/GenBank/DDBJ databases">
        <authorList>
            <person name="Khan S.A."/>
        </authorList>
    </citation>
    <scope>NUCLEOTIDE SEQUENCE [LARGE SCALE GENOMIC DNA]</scope>
    <source>
        <strain evidence="3">DB-1506</strain>
    </source>
</reference>
<evidence type="ECO:0000313" key="2">
    <source>
        <dbReference type="EMBL" id="RAI58815.1"/>
    </source>
</evidence>